<dbReference type="Proteomes" id="UP001442494">
    <property type="component" value="Unassembled WGS sequence"/>
</dbReference>
<gene>
    <name evidence="2" type="ORF">NDI37_22875</name>
</gene>
<evidence type="ECO:0000313" key="2">
    <source>
        <dbReference type="EMBL" id="MEP0867299.1"/>
    </source>
</evidence>
<dbReference type="PANTHER" id="PTHR34613:SF1">
    <property type="entry name" value="SLL6017 PROTEIN"/>
    <property type="match status" value="1"/>
</dbReference>
<evidence type="ECO:0000313" key="3">
    <source>
        <dbReference type="Proteomes" id="UP001442494"/>
    </source>
</evidence>
<reference evidence="2 3" key="1">
    <citation type="submission" date="2022-04" db="EMBL/GenBank/DDBJ databases">
        <title>Positive selection, recombination, and allopatry shape intraspecific diversity of widespread and dominant cyanobacteria.</title>
        <authorList>
            <person name="Wei J."/>
            <person name="Shu W."/>
            <person name="Hu C."/>
        </authorList>
    </citation>
    <scope>NUCLEOTIDE SEQUENCE [LARGE SCALE GENOMIC DNA]</scope>
    <source>
        <strain evidence="2 3">GB2-A5</strain>
    </source>
</reference>
<protein>
    <submittedName>
        <fullName evidence="2">Rpn family recombination-promoting nuclease/putative transposase</fullName>
    </submittedName>
</protein>
<evidence type="ECO:0000259" key="1">
    <source>
        <dbReference type="Pfam" id="PF14261"/>
    </source>
</evidence>
<dbReference type="PANTHER" id="PTHR34613">
    <property type="entry name" value="SLL0800 PROTEIN"/>
    <property type="match status" value="1"/>
</dbReference>
<dbReference type="EMBL" id="JAMPKK010000065">
    <property type="protein sequence ID" value="MEP0867299.1"/>
    <property type="molecule type" value="Genomic_DNA"/>
</dbReference>
<name>A0ABV0JV14_9CYAN</name>
<comment type="caution">
    <text evidence="2">The sequence shown here is derived from an EMBL/GenBank/DDBJ whole genome shotgun (WGS) entry which is preliminary data.</text>
</comment>
<feature type="domain" description="DUF4351" evidence="1">
    <location>
        <begin position="225"/>
        <end position="283"/>
    </location>
</feature>
<accession>A0ABV0JV14</accession>
<sequence length="288" mass="32980">MEYDNTCKYLAENYPADFANWLLNVDLDIEVIKTELGLEPIRADSVTFLQVANQILHLEFQTLAQSTPPLDFRMLDYYTRLKRQYWCEIVQVVIFLQATTSELVFRQQYVDTNSRHQYRVIRLWEEDPTPLLANSALLPLATLARSDSPRALLEQVAAGVATIEGTAERKNILACAGVLAGLRFKKDLIQQLLREEIMQESVIYQDILQKGEMRGEQRGLQRGREEGRQQGEAALILRLLTLRFGDINPQLQEQIRGLAIPQLEELAEALLNFSSQSDLVRYLATQEP</sequence>
<dbReference type="Pfam" id="PF14261">
    <property type="entry name" value="DUF4351"/>
    <property type="match status" value="1"/>
</dbReference>
<dbReference type="InterPro" id="IPR025587">
    <property type="entry name" value="DUF4351"/>
</dbReference>
<organism evidence="2 3">
    <name type="scientific">Funiculus sociatus GB2-A5</name>
    <dbReference type="NCBI Taxonomy" id="2933946"/>
    <lineage>
        <taxon>Bacteria</taxon>
        <taxon>Bacillati</taxon>
        <taxon>Cyanobacteriota</taxon>
        <taxon>Cyanophyceae</taxon>
        <taxon>Coleofasciculales</taxon>
        <taxon>Coleofasciculaceae</taxon>
        <taxon>Funiculus</taxon>
    </lineage>
</organism>
<proteinExistence type="predicted"/>
<keyword evidence="3" id="KW-1185">Reference proteome</keyword>
<dbReference type="RefSeq" id="WP_190420971.1">
    <property type="nucleotide sequence ID" value="NZ_JAMPKK010000065.1"/>
</dbReference>